<evidence type="ECO:0000313" key="4">
    <source>
        <dbReference type="Proteomes" id="UP001155077"/>
    </source>
</evidence>
<sequence length="500" mass="57091">MKRILFISVFILISLKTSGQIELPKFFGSNMVLQREKSITIWGTCAPGEEITVVFSSQVKKTRVANDSTWEVEFPKQEASFEPRKISISSENDTITLNNILVGDVWLLSGQSNMEWPLNLEMHFKKERKHLTGSELRFFDTKFIGKGVYAEKYSDSALNHLTPKEFYSGKWETGGTPAIKNLSAVGYYFGKRIIEEINIPVGLINMAIGGAPIETFISVKTFQQHPEFNKKTNGDWLYNDFLPVWVRERGRQNVQDIAIHYDDLGPNHSYKPGFAYASSIPVLSKMPIKGILWYQGESNAQEKTSVEEYPSLQKLLIEDYRKQWGSPNLPFYWVQLSSIDTTNYQANYWPEFRDQQRILMESITHSGMAVSSDIGSKNDVHPRNKRDVGYRLARWALNDIYNINILKSGPLPVKAEYANNKVVILFEFVGDSLKIGNNKELMGFSLNGENPIAAKIENNHVVIFTSKKPDFIYYGWEPYSKGNLINSENLPASTFKIRVQ</sequence>
<dbReference type="RefSeq" id="WP_252114391.1">
    <property type="nucleotide sequence ID" value="NZ_JAMSCK010000004.1"/>
</dbReference>
<comment type="caution">
    <text evidence="3">The sequence shown here is derived from an EMBL/GenBank/DDBJ whole genome shotgun (WGS) entry which is preliminary data.</text>
</comment>
<organism evidence="3 4">
    <name type="scientific">Gramella jeungdoensis</name>
    <dbReference type="NCBI Taxonomy" id="708091"/>
    <lineage>
        <taxon>Bacteria</taxon>
        <taxon>Pseudomonadati</taxon>
        <taxon>Bacteroidota</taxon>
        <taxon>Flavobacteriia</taxon>
        <taxon>Flavobacteriales</taxon>
        <taxon>Flavobacteriaceae</taxon>
        <taxon>Christiangramia</taxon>
    </lineage>
</organism>
<evidence type="ECO:0000313" key="3">
    <source>
        <dbReference type="EMBL" id="MCM8570365.1"/>
    </source>
</evidence>
<proteinExistence type="predicted"/>
<name>A0ABT0Z3R6_9FLAO</name>
<dbReference type="InterPro" id="IPR005181">
    <property type="entry name" value="SASA"/>
</dbReference>
<dbReference type="SUPFAM" id="SSF52266">
    <property type="entry name" value="SGNH hydrolase"/>
    <property type="match status" value="1"/>
</dbReference>
<keyword evidence="4" id="KW-1185">Reference proteome</keyword>
<gene>
    <name evidence="3" type="ORF">NE848_13310</name>
</gene>
<dbReference type="Proteomes" id="UP001155077">
    <property type="component" value="Unassembled WGS sequence"/>
</dbReference>
<dbReference type="Pfam" id="PF03629">
    <property type="entry name" value="SASA"/>
    <property type="match status" value="1"/>
</dbReference>
<protein>
    <submittedName>
        <fullName evidence="3">Sialate O-acetylesterase</fullName>
    </submittedName>
</protein>
<accession>A0ABT0Z3R6</accession>
<evidence type="ECO:0000256" key="1">
    <source>
        <dbReference type="ARBA" id="ARBA00022801"/>
    </source>
</evidence>
<reference evidence="3" key="1">
    <citation type="submission" date="2022-06" db="EMBL/GenBank/DDBJ databases">
        <title>Gramella sediminis sp. nov., isolated from deep-sea sediment of the Indian Ocean.</title>
        <authorList>
            <person name="Yang L."/>
        </authorList>
    </citation>
    <scope>NUCLEOTIDE SEQUENCE</scope>
    <source>
        <strain evidence="3">HMD3159</strain>
    </source>
</reference>
<dbReference type="PANTHER" id="PTHR22901:SF0">
    <property type="entry name" value="SIALATE O-ACETYLESTERASE"/>
    <property type="match status" value="1"/>
</dbReference>
<dbReference type="InterPro" id="IPR039329">
    <property type="entry name" value="SIAE"/>
</dbReference>
<evidence type="ECO:0000259" key="2">
    <source>
        <dbReference type="Pfam" id="PF03629"/>
    </source>
</evidence>
<feature type="domain" description="Sialate O-acetylesterase" evidence="2">
    <location>
        <begin position="287"/>
        <end position="394"/>
    </location>
</feature>
<dbReference type="InterPro" id="IPR036514">
    <property type="entry name" value="SGNH_hydro_sf"/>
</dbReference>
<dbReference type="EMBL" id="JAMSCK010000004">
    <property type="protein sequence ID" value="MCM8570365.1"/>
    <property type="molecule type" value="Genomic_DNA"/>
</dbReference>
<dbReference type="Gene3D" id="3.40.50.1110">
    <property type="entry name" value="SGNH hydrolase"/>
    <property type="match status" value="1"/>
</dbReference>
<keyword evidence="1" id="KW-0378">Hydrolase</keyword>
<dbReference type="PANTHER" id="PTHR22901">
    <property type="entry name" value="SIALATE O-ACETYLESTERASE"/>
    <property type="match status" value="1"/>
</dbReference>